<dbReference type="AlphaFoldDB" id="A0A7D3VUH0"/>
<keyword evidence="3" id="KW-1185">Reference proteome</keyword>
<proteinExistence type="predicted"/>
<evidence type="ECO:0000313" key="3">
    <source>
        <dbReference type="Proteomes" id="UP000501240"/>
    </source>
</evidence>
<accession>A0A7D3VUH0</accession>
<feature type="region of interest" description="Disordered" evidence="1">
    <location>
        <begin position="114"/>
        <end position="136"/>
    </location>
</feature>
<feature type="compositionally biased region" description="Polar residues" evidence="1">
    <location>
        <begin position="8"/>
        <end position="26"/>
    </location>
</feature>
<gene>
    <name evidence="2" type="ORF">ACTIVE_0748</name>
</gene>
<sequence length="153" mass="16127">MTKRPGGSTASRSTTPAALPDNNASSDRTEFSALIRRTIGHSQQSGISGGRRTEQHARFQVQVGGELVGRGEVEGSIAEPADGVGTSHAPCLRDVDPVEVVDDVDQRRVTLPARAYSGCPPSGLNAAPSGQHREDQMAARDFVRPGRCPLGQV</sequence>
<dbReference type="EMBL" id="CP053892">
    <property type="protein sequence ID" value="QKG19112.1"/>
    <property type="molecule type" value="Genomic_DNA"/>
</dbReference>
<dbReference type="Proteomes" id="UP000501240">
    <property type="component" value="Chromosome"/>
</dbReference>
<feature type="region of interest" description="Disordered" evidence="1">
    <location>
        <begin position="1"/>
        <end position="55"/>
    </location>
</feature>
<evidence type="ECO:0000313" key="2">
    <source>
        <dbReference type="EMBL" id="QKG19112.1"/>
    </source>
</evidence>
<evidence type="ECO:0000256" key="1">
    <source>
        <dbReference type="SAM" id="MobiDB-lite"/>
    </source>
</evidence>
<protein>
    <submittedName>
        <fullName evidence="2">Uncharacterized protein</fullName>
    </submittedName>
</protein>
<organism evidence="2 3">
    <name type="scientific">Actinomadura verrucosospora</name>
    <dbReference type="NCBI Taxonomy" id="46165"/>
    <lineage>
        <taxon>Bacteria</taxon>
        <taxon>Bacillati</taxon>
        <taxon>Actinomycetota</taxon>
        <taxon>Actinomycetes</taxon>
        <taxon>Streptosporangiales</taxon>
        <taxon>Thermomonosporaceae</taxon>
        <taxon>Actinomadura</taxon>
    </lineage>
</organism>
<reference evidence="2 3" key="1">
    <citation type="submission" date="2020-05" db="EMBL/GenBank/DDBJ databases">
        <title>Actinomadura verrucosospora NRRL-B18236 (PFL_A860) Genome sequencing and assembly.</title>
        <authorList>
            <person name="Samborskyy M."/>
        </authorList>
    </citation>
    <scope>NUCLEOTIDE SEQUENCE [LARGE SCALE GENOMIC DNA]</scope>
    <source>
        <strain evidence="2 3">NRRL:B18236</strain>
    </source>
</reference>
<name>A0A7D3VUH0_ACTVE</name>